<dbReference type="Proteomes" id="UP000001022">
    <property type="component" value="Chromosome"/>
</dbReference>
<sequence length="35" mass="4327">MIKEWAIFLAKRKKRFNFSKMDKIISKLNRLNEND</sequence>
<evidence type="ECO:0000313" key="2">
    <source>
        <dbReference type="Proteomes" id="UP000001022"/>
    </source>
</evidence>
<dbReference type="EMBL" id="AE017143">
    <property type="protein sequence ID" value="AAP96189.1"/>
    <property type="molecule type" value="Genomic_DNA"/>
</dbReference>
<keyword evidence="2" id="KW-1185">Reference proteome</keyword>
<organism evidence="1 2">
    <name type="scientific">Haemophilus ducreyi (strain 35000HP / ATCC 700724)</name>
    <dbReference type="NCBI Taxonomy" id="233412"/>
    <lineage>
        <taxon>Bacteria</taxon>
        <taxon>Pseudomonadati</taxon>
        <taxon>Pseudomonadota</taxon>
        <taxon>Gammaproteobacteria</taxon>
        <taxon>Pasteurellales</taxon>
        <taxon>Pasteurellaceae</taxon>
        <taxon>Haemophilus</taxon>
    </lineage>
</organism>
<gene>
    <name evidence="1" type="ordered locus">HD_1376</name>
</gene>
<evidence type="ECO:0000313" key="1">
    <source>
        <dbReference type="EMBL" id="AAP96189.1"/>
    </source>
</evidence>
<proteinExistence type="predicted"/>
<accession>Q7VLP6</accession>
<name>Q7VLP6_HAEDU</name>
<dbReference type="AlphaFoldDB" id="Q7VLP6"/>
<reference evidence="2" key="1">
    <citation type="submission" date="2003-06" db="EMBL/GenBank/DDBJ databases">
        <title>The complete genome sequence of Haemophilus ducreyi.</title>
        <authorList>
            <person name="Munson R.S. Jr."/>
            <person name="Ray W.C."/>
            <person name="Mahairas G."/>
            <person name="Sabo P."/>
            <person name="Mungur R."/>
            <person name="Johnson L."/>
            <person name="Nguyen D."/>
            <person name="Wang J."/>
            <person name="Forst C."/>
            <person name="Hood L."/>
        </authorList>
    </citation>
    <scope>NUCLEOTIDE SEQUENCE [LARGE SCALE GENOMIC DNA]</scope>
    <source>
        <strain evidence="2">35000HP / ATCC 700724</strain>
    </source>
</reference>
<dbReference type="HOGENOM" id="CLU_3365244_0_0_6"/>
<dbReference type="KEGG" id="hdu:HD_1376"/>
<protein>
    <submittedName>
        <fullName evidence="1">Uncharacterized protein</fullName>
    </submittedName>
</protein>